<dbReference type="EMBL" id="KN837417">
    <property type="protein sequence ID" value="KIJ25407.1"/>
    <property type="molecule type" value="Genomic_DNA"/>
</dbReference>
<sequence>MKWHINTSLIQVNTQSQETALTVINAFQATSLQTGVTAILHTFLAITLGILLSITGSIAIDRIMRHPSGFVSDLVEAPTLGVLHLHMNAWAGLLSSFQSSWNLFRASPPEIDSHGLRRIFFYLGACALLQISSSSIFVLNLNADEPSTTLLDYFSPFILQGSRFGDFDTLWPSGIKITSSDRDVFPPAAENARRTMFAGRVNDTRYPGLQGRLIHDTTNLDNGVTQIVPWSQARVNGTLMNVHCSQISDAHISTFTLPHPSSDLSLAKPSPDGCLFQNTTDDEGVWLNFSMPAPPYWDPSAPGLNFTAYWGSNEAVALPSTLRMNY</sequence>
<keyword evidence="1" id="KW-0472">Membrane</keyword>
<accession>A0A0C9U8R8</accession>
<evidence type="ECO:0000313" key="2">
    <source>
        <dbReference type="EMBL" id="KIJ25407.1"/>
    </source>
</evidence>
<name>A0A0C9U8R8_SPHS4</name>
<organism evidence="2 3">
    <name type="scientific">Sphaerobolus stellatus (strain SS14)</name>
    <dbReference type="NCBI Taxonomy" id="990650"/>
    <lineage>
        <taxon>Eukaryota</taxon>
        <taxon>Fungi</taxon>
        <taxon>Dikarya</taxon>
        <taxon>Basidiomycota</taxon>
        <taxon>Agaricomycotina</taxon>
        <taxon>Agaricomycetes</taxon>
        <taxon>Phallomycetidae</taxon>
        <taxon>Geastrales</taxon>
        <taxon>Sphaerobolaceae</taxon>
        <taxon>Sphaerobolus</taxon>
    </lineage>
</organism>
<dbReference type="AlphaFoldDB" id="A0A0C9U8R8"/>
<feature type="transmembrane region" description="Helical" evidence="1">
    <location>
        <begin position="38"/>
        <end position="60"/>
    </location>
</feature>
<proteinExistence type="predicted"/>
<protein>
    <submittedName>
        <fullName evidence="2">Uncharacterized protein</fullName>
    </submittedName>
</protein>
<keyword evidence="3" id="KW-1185">Reference proteome</keyword>
<keyword evidence="1" id="KW-0812">Transmembrane</keyword>
<dbReference type="HOGENOM" id="CLU_061860_0_0_1"/>
<keyword evidence="1" id="KW-1133">Transmembrane helix</keyword>
<dbReference type="OrthoDB" id="3021452at2759"/>
<dbReference type="Proteomes" id="UP000054279">
    <property type="component" value="Unassembled WGS sequence"/>
</dbReference>
<gene>
    <name evidence="2" type="ORF">M422DRAFT_55987</name>
</gene>
<reference evidence="2 3" key="1">
    <citation type="submission" date="2014-06" db="EMBL/GenBank/DDBJ databases">
        <title>Evolutionary Origins and Diversification of the Mycorrhizal Mutualists.</title>
        <authorList>
            <consortium name="DOE Joint Genome Institute"/>
            <consortium name="Mycorrhizal Genomics Consortium"/>
            <person name="Kohler A."/>
            <person name="Kuo A."/>
            <person name="Nagy L.G."/>
            <person name="Floudas D."/>
            <person name="Copeland A."/>
            <person name="Barry K.W."/>
            <person name="Cichocki N."/>
            <person name="Veneault-Fourrey C."/>
            <person name="LaButti K."/>
            <person name="Lindquist E.A."/>
            <person name="Lipzen A."/>
            <person name="Lundell T."/>
            <person name="Morin E."/>
            <person name="Murat C."/>
            <person name="Riley R."/>
            <person name="Ohm R."/>
            <person name="Sun H."/>
            <person name="Tunlid A."/>
            <person name="Henrissat B."/>
            <person name="Grigoriev I.V."/>
            <person name="Hibbett D.S."/>
            <person name="Martin F."/>
        </authorList>
    </citation>
    <scope>NUCLEOTIDE SEQUENCE [LARGE SCALE GENOMIC DNA]</scope>
    <source>
        <strain evidence="2 3">SS14</strain>
    </source>
</reference>
<evidence type="ECO:0000313" key="3">
    <source>
        <dbReference type="Proteomes" id="UP000054279"/>
    </source>
</evidence>
<evidence type="ECO:0000256" key="1">
    <source>
        <dbReference type="SAM" id="Phobius"/>
    </source>
</evidence>